<dbReference type="GO" id="GO:0008251">
    <property type="term" value="F:tRNA-specific adenosine deaminase activity"/>
    <property type="evidence" value="ECO:0007669"/>
    <property type="project" value="TreeGrafter"/>
</dbReference>
<feature type="compositionally biased region" description="Polar residues" evidence="2">
    <location>
        <begin position="61"/>
        <end position="70"/>
    </location>
</feature>
<keyword evidence="1" id="KW-0694">RNA-binding</keyword>
<dbReference type="SUPFAM" id="SSF54768">
    <property type="entry name" value="dsRNA-binding domain-like"/>
    <property type="match status" value="2"/>
</dbReference>
<comment type="caution">
    <text evidence="4">The sequence shown here is derived from an EMBL/GenBank/DDBJ whole genome shotgun (WGS) entry which is preliminary data.</text>
</comment>
<dbReference type="PROSITE" id="PS50137">
    <property type="entry name" value="DS_RBD"/>
    <property type="match status" value="2"/>
</dbReference>
<dbReference type="GO" id="GO:0003725">
    <property type="term" value="F:double-stranded RNA binding"/>
    <property type="evidence" value="ECO:0007669"/>
    <property type="project" value="TreeGrafter"/>
</dbReference>
<feature type="domain" description="DRBM" evidence="3">
    <location>
        <begin position="239"/>
        <end position="305"/>
    </location>
</feature>
<dbReference type="GO" id="GO:0003726">
    <property type="term" value="F:double-stranded RNA adenosine deaminase activity"/>
    <property type="evidence" value="ECO:0007669"/>
    <property type="project" value="TreeGrafter"/>
</dbReference>
<gene>
    <name evidence="4" type="ORF">NDN08_006187</name>
</gene>
<feature type="region of interest" description="Disordered" evidence="2">
    <location>
        <begin position="46"/>
        <end position="108"/>
    </location>
</feature>
<dbReference type="PANTHER" id="PTHR10910">
    <property type="entry name" value="EUKARYOTE SPECIFIC DSRNA BINDING PROTEIN"/>
    <property type="match status" value="1"/>
</dbReference>
<dbReference type="GO" id="GO:0006382">
    <property type="term" value="P:adenosine to inosine editing"/>
    <property type="evidence" value="ECO:0007669"/>
    <property type="project" value="TreeGrafter"/>
</dbReference>
<protein>
    <recommendedName>
        <fullName evidence="3">DRBM domain-containing protein</fullName>
    </recommendedName>
</protein>
<dbReference type="PANTHER" id="PTHR10910:SF62">
    <property type="entry name" value="AT07585P-RELATED"/>
    <property type="match status" value="1"/>
</dbReference>
<dbReference type="CDD" id="cd19875">
    <property type="entry name" value="DSRM_EIF2AK2-like"/>
    <property type="match status" value="2"/>
</dbReference>
<dbReference type="GO" id="GO:0006396">
    <property type="term" value="P:RNA processing"/>
    <property type="evidence" value="ECO:0007669"/>
    <property type="project" value="TreeGrafter"/>
</dbReference>
<feature type="domain" description="DRBM" evidence="3">
    <location>
        <begin position="132"/>
        <end position="200"/>
    </location>
</feature>
<reference evidence="4 5" key="1">
    <citation type="journal article" date="2023" name="Nat. Commun.">
        <title>Origin of minicircular mitochondrial genomes in red algae.</title>
        <authorList>
            <person name="Lee Y."/>
            <person name="Cho C.H."/>
            <person name="Lee Y.M."/>
            <person name="Park S.I."/>
            <person name="Yang J.H."/>
            <person name="West J.A."/>
            <person name="Bhattacharya D."/>
            <person name="Yoon H.S."/>
        </authorList>
    </citation>
    <scope>NUCLEOTIDE SEQUENCE [LARGE SCALE GENOMIC DNA]</scope>
    <source>
        <strain evidence="4 5">CCMP1338</strain>
        <tissue evidence="4">Whole cell</tissue>
    </source>
</reference>
<dbReference type="InterPro" id="IPR014720">
    <property type="entry name" value="dsRBD_dom"/>
</dbReference>
<sequence>MESEPAAGESMITSGEDVEVLHLPATVQTAQDLRAEVLFQDPGIPVASEDNKSFDVPAQVPSYTGTTLKNSGRKRPRSDPKKVVVQVPSAGDDAEEHPTAATDQRRTIRKKKYPPVKTTQAILGETFSKHANPTSALNEFSQKTKKKLSFKFEEVKDTASTGCFVVTIELDGLPLASARDTSKKLAKQNASHLAIEKLLADNAISSEPVSLPSGGPDIAESSANARVNETLPAKEQSVESVSKLHEYVDKKKLKLRWRELSGSRVNPPFTMAVEVNGVQYEAGLGQSKKLARRIAAGNALTALKLAGAGKLQEGTPNAGNSNSKASKIPDFVASAVCSRFSELLGADEQLRGDEVLTAFVQVHADTGESRVISLSHGRVGQPPVSEHPVLVARRAFLKALFGEVKQTLSGEHKPVLLEQAADPQLNRAAQAYDLYLYLSNPGLIDGTRVQLFCLLPFAVLEAWLLEMPAYQKCISLLLLLRNVGLKGVCLGRDPEEKELLDCAYFMAQIERALTDLNLEKGSLVPPDFLVQTSPMSVLGEPRHREGIEVVTYWAYGEDDLAMEDLNGNDALTEMPSSISFDRLFKDFDDVCATGQLSGDQKRRLKLCTEAQLRIAAAIRDDKPPVSQTALRKPNRFYTLTPRE</sequence>
<proteinExistence type="predicted"/>
<dbReference type="SMART" id="SM00358">
    <property type="entry name" value="DSRM"/>
    <property type="match status" value="2"/>
</dbReference>
<dbReference type="Pfam" id="PF00035">
    <property type="entry name" value="dsrm"/>
    <property type="match status" value="2"/>
</dbReference>
<dbReference type="AlphaFoldDB" id="A0AAV8UNI6"/>
<name>A0AAV8UNI6_9RHOD</name>
<dbReference type="GO" id="GO:0005730">
    <property type="term" value="C:nucleolus"/>
    <property type="evidence" value="ECO:0007669"/>
    <property type="project" value="TreeGrafter"/>
</dbReference>
<organism evidence="4 5">
    <name type="scientific">Rhodosorus marinus</name>
    <dbReference type="NCBI Taxonomy" id="101924"/>
    <lineage>
        <taxon>Eukaryota</taxon>
        <taxon>Rhodophyta</taxon>
        <taxon>Stylonematophyceae</taxon>
        <taxon>Stylonematales</taxon>
        <taxon>Stylonemataceae</taxon>
        <taxon>Rhodosorus</taxon>
    </lineage>
</organism>
<evidence type="ECO:0000259" key="3">
    <source>
        <dbReference type="PROSITE" id="PS50137"/>
    </source>
</evidence>
<evidence type="ECO:0000256" key="1">
    <source>
        <dbReference type="PROSITE-ProRule" id="PRU00266"/>
    </source>
</evidence>
<evidence type="ECO:0000313" key="5">
    <source>
        <dbReference type="Proteomes" id="UP001157974"/>
    </source>
</evidence>
<dbReference type="Proteomes" id="UP001157974">
    <property type="component" value="Unassembled WGS sequence"/>
</dbReference>
<keyword evidence="5" id="KW-1185">Reference proteome</keyword>
<dbReference type="Gene3D" id="3.30.160.20">
    <property type="match status" value="2"/>
</dbReference>
<accession>A0AAV8UNI6</accession>
<dbReference type="EMBL" id="JAMWBK010000008">
    <property type="protein sequence ID" value="KAJ8902867.1"/>
    <property type="molecule type" value="Genomic_DNA"/>
</dbReference>
<evidence type="ECO:0000256" key="2">
    <source>
        <dbReference type="SAM" id="MobiDB-lite"/>
    </source>
</evidence>
<evidence type="ECO:0000313" key="4">
    <source>
        <dbReference type="EMBL" id="KAJ8902867.1"/>
    </source>
</evidence>
<dbReference type="GO" id="GO:0005737">
    <property type="term" value="C:cytoplasm"/>
    <property type="evidence" value="ECO:0007669"/>
    <property type="project" value="TreeGrafter"/>
</dbReference>